<feature type="transmembrane region" description="Helical" evidence="6">
    <location>
        <begin position="389"/>
        <end position="419"/>
    </location>
</feature>
<evidence type="ECO:0000256" key="6">
    <source>
        <dbReference type="SAM" id="Phobius"/>
    </source>
</evidence>
<keyword evidence="9" id="KW-1185">Reference proteome</keyword>
<dbReference type="GO" id="GO:0016020">
    <property type="term" value="C:membrane"/>
    <property type="evidence" value="ECO:0007669"/>
    <property type="project" value="UniProtKB-SubCell"/>
</dbReference>
<comment type="subcellular location">
    <subcellularLocation>
        <location evidence="1">Membrane</location>
        <topology evidence="1">Multi-pass membrane protein</topology>
    </subcellularLocation>
</comment>
<protein>
    <recommendedName>
        <fullName evidence="7">G-protein coupled receptors family 2 profile 2 domain-containing protein</fullName>
    </recommendedName>
</protein>
<organism evidence="8 9">
    <name type="scientific">Diploptera punctata</name>
    <name type="common">Pacific beetle cockroach</name>
    <dbReference type="NCBI Taxonomy" id="6984"/>
    <lineage>
        <taxon>Eukaryota</taxon>
        <taxon>Metazoa</taxon>
        <taxon>Ecdysozoa</taxon>
        <taxon>Arthropoda</taxon>
        <taxon>Hexapoda</taxon>
        <taxon>Insecta</taxon>
        <taxon>Pterygota</taxon>
        <taxon>Neoptera</taxon>
        <taxon>Polyneoptera</taxon>
        <taxon>Dictyoptera</taxon>
        <taxon>Blattodea</taxon>
        <taxon>Blaberoidea</taxon>
        <taxon>Blaberidae</taxon>
        <taxon>Diplopterinae</taxon>
        <taxon>Diploptera</taxon>
    </lineage>
</organism>
<dbReference type="Gene3D" id="1.20.1070.10">
    <property type="entry name" value="Rhodopsin 7-helix transmembrane proteins"/>
    <property type="match status" value="1"/>
</dbReference>
<dbReference type="PROSITE" id="PS50261">
    <property type="entry name" value="G_PROTEIN_RECEP_F2_4"/>
    <property type="match status" value="1"/>
</dbReference>
<dbReference type="PANTHER" id="PTHR45902">
    <property type="entry name" value="LATROPHILIN RECEPTOR-LIKE PROTEIN A"/>
    <property type="match status" value="1"/>
</dbReference>
<reference evidence="8" key="1">
    <citation type="journal article" date="2023" name="IScience">
        <title>Live-bearing cockroach genome reveals convergent evolutionary mechanisms linked to viviparity in insects and beyond.</title>
        <authorList>
            <person name="Fouks B."/>
            <person name="Harrison M.C."/>
            <person name="Mikhailova A.A."/>
            <person name="Marchal E."/>
            <person name="English S."/>
            <person name="Carruthers M."/>
            <person name="Jennings E.C."/>
            <person name="Chiamaka E.L."/>
            <person name="Frigard R.A."/>
            <person name="Pippel M."/>
            <person name="Attardo G.M."/>
            <person name="Benoit J.B."/>
            <person name="Bornberg-Bauer E."/>
            <person name="Tobe S.S."/>
        </authorList>
    </citation>
    <scope>NUCLEOTIDE SEQUENCE</scope>
    <source>
        <strain evidence="8">Stay&amp;Tobe</strain>
    </source>
</reference>
<dbReference type="Proteomes" id="UP001233999">
    <property type="component" value="Unassembled WGS sequence"/>
</dbReference>
<name>A0AAD7ZRJ8_DIPPU</name>
<keyword evidence="4 6" id="KW-0472">Membrane</keyword>
<dbReference type="InterPro" id="IPR053231">
    <property type="entry name" value="GPCR_LN-TM7"/>
</dbReference>
<evidence type="ECO:0000256" key="3">
    <source>
        <dbReference type="ARBA" id="ARBA00022989"/>
    </source>
</evidence>
<dbReference type="EMBL" id="JASPKZ010007262">
    <property type="protein sequence ID" value="KAJ9585544.1"/>
    <property type="molecule type" value="Genomic_DNA"/>
</dbReference>
<feature type="transmembrane region" description="Helical" evidence="6">
    <location>
        <begin position="440"/>
        <end position="463"/>
    </location>
</feature>
<dbReference type="InterPro" id="IPR017981">
    <property type="entry name" value="GPCR_2-like_7TM"/>
</dbReference>
<dbReference type="PANTHER" id="PTHR45902:SF5">
    <property type="entry name" value="G-PROTEIN COUPLED RECEPTORS FAMILY 2 PROFILE 2 DOMAIN-CONTAINING PROTEIN"/>
    <property type="match status" value="1"/>
</dbReference>
<feature type="transmembrane region" description="Helical" evidence="6">
    <location>
        <begin position="487"/>
        <end position="512"/>
    </location>
</feature>
<feature type="domain" description="G-protein coupled receptors family 2 profile 2" evidence="7">
    <location>
        <begin position="330"/>
        <end position="582"/>
    </location>
</feature>
<dbReference type="GO" id="GO:0004930">
    <property type="term" value="F:G protein-coupled receptor activity"/>
    <property type="evidence" value="ECO:0007669"/>
    <property type="project" value="InterPro"/>
</dbReference>
<dbReference type="InterPro" id="IPR000832">
    <property type="entry name" value="GPCR_2_secretin-like"/>
</dbReference>
<evidence type="ECO:0000313" key="9">
    <source>
        <dbReference type="Proteomes" id="UP001233999"/>
    </source>
</evidence>
<feature type="region of interest" description="Disordered" evidence="5">
    <location>
        <begin position="595"/>
        <end position="615"/>
    </location>
</feature>
<feature type="transmembrane region" description="Helical" evidence="6">
    <location>
        <begin position="533"/>
        <end position="554"/>
    </location>
</feature>
<sequence>MKMSCPADWKDEQTRFRCENPDDTFQDPILDAPITSQRTNITYRNWHCAACHKDLHAGKSKMWPIYFNCSNWMKLDEETLLKHLVYDTRNSSWMLNITDYLSLFDKNVVKPSHFEACHVGVQIPAEVHSVLRLCPKNLIDSCPSNWDDDEVKVQCESYVSYTCSLANNQMYRNYYCGYCNNNGTFKSIVCIGELVVRSTKPPADFSLLFDWHKLSKRSTCSDVSEQFDPLSNTCRKLFDEIENSSLQTSESKIESMNNTKLDDKINFVTCPKFRLDRDEYVINYETNTVFVPDYNRTFKPDEYRIENDSMLTICALSVLEPDEVGLSWGLFYVTLIGISLSILFLLLHLVIFLLTPRQRNLSSMNLASLSLSLLLTYCAYLAGWQLEGTGALCIVAAVIMHYSLLSAFCWMFIIAYDISRVLRESTLKLVVSSGKHWKRFCAYSAWSWLVPAVVSAAALAVQYSDIRYKSLNPGFGEGYCWFNNAEALLVFCVTPTFLVLLLNIVFFCWSTYIVFSTTLHVRNSSNNQHDFWLYARLALIMGLTWITGLVGSYVNIQGMWYLFVLLNTLQGLFIFLAFSCNNKVWNELFHSDRSLPSSHQSHHVKLHSPGHTTST</sequence>
<evidence type="ECO:0000256" key="1">
    <source>
        <dbReference type="ARBA" id="ARBA00004141"/>
    </source>
</evidence>
<dbReference type="GO" id="GO:0007166">
    <property type="term" value="P:cell surface receptor signaling pathway"/>
    <property type="evidence" value="ECO:0007669"/>
    <property type="project" value="InterPro"/>
</dbReference>
<dbReference type="Pfam" id="PF00002">
    <property type="entry name" value="7tm_2"/>
    <property type="match status" value="1"/>
</dbReference>
<feature type="transmembrane region" description="Helical" evidence="6">
    <location>
        <begin position="330"/>
        <end position="354"/>
    </location>
</feature>
<comment type="caution">
    <text evidence="8">The sequence shown here is derived from an EMBL/GenBank/DDBJ whole genome shotgun (WGS) entry which is preliminary data.</text>
</comment>
<dbReference type="SUPFAM" id="SSF81321">
    <property type="entry name" value="Family A G protein-coupled receptor-like"/>
    <property type="match status" value="1"/>
</dbReference>
<feature type="transmembrane region" description="Helical" evidence="6">
    <location>
        <begin position="560"/>
        <end position="578"/>
    </location>
</feature>
<evidence type="ECO:0000256" key="4">
    <source>
        <dbReference type="ARBA" id="ARBA00023136"/>
    </source>
</evidence>
<proteinExistence type="predicted"/>
<dbReference type="CDD" id="cd15039">
    <property type="entry name" value="7tmB3_Methuselah-like"/>
    <property type="match status" value="1"/>
</dbReference>
<evidence type="ECO:0000259" key="7">
    <source>
        <dbReference type="PROSITE" id="PS50261"/>
    </source>
</evidence>
<feature type="transmembrane region" description="Helical" evidence="6">
    <location>
        <begin position="366"/>
        <end position="383"/>
    </location>
</feature>
<keyword evidence="3 6" id="KW-1133">Transmembrane helix</keyword>
<reference evidence="8" key="2">
    <citation type="submission" date="2023-05" db="EMBL/GenBank/DDBJ databases">
        <authorList>
            <person name="Fouks B."/>
        </authorList>
    </citation>
    <scope>NUCLEOTIDE SEQUENCE</scope>
    <source>
        <strain evidence="8">Stay&amp;Tobe</strain>
        <tissue evidence="8">Testes</tissue>
    </source>
</reference>
<keyword evidence="2 6" id="KW-0812">Transmembrane</keyword>
<evidence type="ECO:0000256" key="2">
    <source>
        <dbReference type="ARBA" id="ARBA00022692"/>
    </source>
</evidence>
<gene>
    <name evidence="8" type="ORF">L9F63_002661</name>
</gene>
<dbReference type="AlphaFoldDB" id="A0AAD7ZRJ8"/>
<accession>A0AAD7ZRJ8</accession>
<evidence type="ECO:0000313" key="8">
    <source>
        <dbReference type="EMBL" id="KAJ9585544.1"/>
    </source>
</evidence>
<evidence type="ECO:0000256" key="5">
    <source>
        <dbReference type="SAM" id="MobiDB-lite"/>
    </source>
</evidence>